<protein>
    <recommendedName>
        <fullName evidence="2">DUF306 domain-containing protein</fullName>
    </recommendedName>
</protein>
<sequence length="213" mass="23291">MKKIYFLITGLLVLSGACYSQAEKNTGKDTSTQSEYIPIEGRSEAGVPKELQGTWVLTSGIQKLKASAPAGTKKLAPGTEIRRDSVTTTTTVNGETHTTTEVNIERMATPVKQITPPQKDNLHKAEKPSISFYGANETFSGFTGCNKYSGRYRITGNKILLLNGAASTKMVCLGEYDEQDYLNSLKRINAFRANNGKLELLNGNDVVLTFSRK</sequence>
<dbReference type="EMBL" id="BJYT01000002">
    <property type="protein sequence ID" value="GEO08580.1"/>
    <property type="molecule type" value="Genomic_DNA"/>
</dbReference>
<dbReference type="AlphaFoldDB" id="A0A512B9E1"/>
<gene>
    <name evidence="3" type="ORF">SAE01_10760</name>
</gene>
<reference evidence="3 4" key="1">
    <citation type="submission" date="2019-07" db="EMBL/GenBank/DDBJ databases">
        <title>Whole genome shotgun sequence of Segetibacter aerophilus NBRC 106135.</title>
        <authorList>
            <person name="Hosoyama A."/>
            <person name="Uohara A."/>
            <person name="Ohji S."/>
            <person name="Ichikawa N."/>
        </authorList>
    </citation>
    <scope>NUCLEOTIDE SEQUENCE [LARGE SCALE GENOMIC DNA]</scope>
    <source>
        <strain evidence="3 4">NBRC 106135</strain>
    </source>
</reference>
<dbReference type="Proteomes" id="UP000321513">
    <property type="component" value="Unassembled WGS sequence"/>
</dbReference>
<organism evidence="3 4">
    <name type="scientific">Segetibacter aerophilus</name>
    <dbReference type="NCBI Taxonomy" id="670293"/>
    <lineage>
        <taxon>Bacteria</taxon>
        <taxon>Pseudomonadati</taxon>
        <taxon>Bacteroidota</taxon>
        <taxon>Chitinophagia</taxon>
        <taxon>Chitinophagales</taxon>
        <taxon>Chitinophagaceae</taxon>
        <taxon>Segetibacter</taxon>
    </lineage>
</organism>
<evidence type="ECO:0000259" key="2">
    <source>
        <dbReference type="Pfam" id="PF03724"/>
    </source>
</evidence>
<dbReference type="Pfam" id="PF03724">
    <property type="entry name" value="META"/>
    <property type="match status" value="1"/>
</dbReference>
<name>A0A512B9E1_9BACT</name>
<feature type="chain" id="PRO_5021986750" description="DUF306 domain-containing protein" evidence="1">
    <location>
        <begin position="23"/>
        <end position="213"/>
    </location>
</feature>
<dbReference type="RefSeq" id="WP_170234082.1">
    <property type="nucleotide sequence ID" value="NZ_BJYT01000002.1"/>
</dbReference>
<dbReference type="PROSITE" id="PS51257">
    <property type="entry name" value="PROKAR_LIPOPROTEIN"/>
    <property type="match status" value="1"/>
</dbReference>
<dbReference type="InterPro" id="IPR005184">
    <property type="entry name" value="DUF306_Meta_HslJ"/>
</dbReference>
<proteinExistence type="predicted"/>
<comment type="caution">
    <text evidence="3">The sequence shown here is derived from an EMBL/GenBank/DDBJ whole genome shotgun (WGS) entry which is preliminary data.</text>
</comment>
<feature type="domain" description="DUF306" evidence="2">
    <location>
        <begin position="121"/>
        <end position="210"/>
    </location>
</feature>
<dbReference type="Gene3D" id="2.40.128.270">
    <property type="match status" value="1"/>
</dbReference>
<keyword evidence="4" id="KW-1185">Reference proteome</keyword>
<feature type="signal peptide" evidence="1">
    <location>
        <begin position="1"/>
        <end position="22"/>
    </location>
</feature>
<evidence type="ECO:0000256" key="1">
    <source>
        <dbReference type="SAM" id="SignalP"/>
    </source>
</evidence>
<dbReference type="InterPro" id="IPR038670">
    <property type="entry name" value="HslJ-like_sf"/>
</dbReference>
<keyword evidence="1" id="KW-0732">Signal</keyword>
<accession>A0A512B9E1</accession>
<evidence type="ECO:0000313" key="3">
    <source>
        <dbReference type="EMBL" id="GEO08580.1"/>
    </source>
</evidence>
<evidence type="ECO:0000313" key="4">
    <source>
        <dbReference type="Proteomes" id="UP000321513"/>
    </source>
</evidence>